<dbReference type="AlphaFoldDB" id="A0AAD0S777"/>
<evidence type="ECO:0000256" key="3">
    <source>
        <dbReference type="ARBA" id="ARBA00023002"/>
    </source>
</evidence>
<evidence type="ECO:0000313" key="6">
    <source>
        <dbReference type="EMBL" id="AXV82018.1"/>
    </source>
</evidence>
<dbReference type="CDD" id="cd03459">
    <property type="entry name" value="3_4-PCD"/>
    <property type="match status" value="1"/>
</dbReference>
<protein>
    <recommendedName>
        <fullName evidence="5">Intradiol ring-cleavage dioxygenases domain-containing protein</fullName>
    </recommendedName>
</protein>
<keyword evidence="3" id="KW-0560">Oxidoreductase</keyword>
<dbReference type="PANTHER" id="PTHR33711:SF10">
    <property type="entry name" value="INTRADIOL RING-CLEAVAGE DIOXYGENASES DOMAIN-CONTAINING PROTEIN"/>
    <property type="match status" value="1"/>
</dbReference>
<evidence type="ECO:0000256" key="1">
    <source>
        <dbReference type="ARBA" id="ARBA00007825"/>
    </source>
</evidence>
<comment type="similarity">
    <text evidence="1">Belongs to the intradiol ring-cleavage dioxygenase family.</text>
</comment>
<evidence type="ECO:0000256" key="2">
    <source>
        <dbReference type="ARBA" id="ARBA00022964"/>
    </source>
</evidence>
<dbReference type="InterPro" id="IPR015889">
    <property type="entry name" value="Intradiol_dOase_core"/>
</dbReference>
<dbReference type="Proteomes" id="UP000261758">
    <property type="component" value="Chromosome"/>
</dbReference>
<proteinExistence type="inferred from homology"/>
<feature type="region of interest" description="Disordered" evidence="4">
    <location>
        <begin position="1"/>
        <end position="21"/>
    </location>
</feature>
<dbReference type="InterPro" id="IPR000627">
    <property type="entry name" value="Intradiol_dOase_C"/>
</dbReference>
<feature type="domain" description="Intradiol ring-cleavage dioxygenases" evidence="5">
    <location>
        <begin position="94"/>
        <end position="122"/>
    </location>
</feature>
<dbReference type="InterPro" id="IPR050770">
    <property type="entry name" value="Intradiol_RC_Dioxygenase"/>
</dbReference>
<dbReference type="EMBL" id="CP022759">
    <property type="protein sequence ID" value="AXV82018.1"/>
    <property type="molecule type" value="Genomic_DNA"/>
</dbReference>
<evidence type="ECO:0000259" key="5">
    <source>
        <dbReference type="PROSITE" id="PS00083"/>
    </source>
</evidence>
<sequence>MRVLDQANTLSGQGAGRNTMGTMRRRDVLQIGTVLGVIGTVSPLQFSVAQTTLPRTPEQILGPFYPAGRSPNPGADLTRMPGKPGQAAGQVINVIGRVLNVHGEPVRGARLEIWQANTYGRYTHPADRNPAPIDPNFDGFAVIHADEEGRYKFKTIKPGAYPTGPNTMRPPHIHFRMTGHEDELVTQLYFDGEPLNDKDPLLQSVAPSRRMLLVAKMLAPPDGFERDSKLVVFDIVTLRG</sequence>
<feature type="compositionally biased region" description="Polar residues" evidence="4">
    <location>
        <begin position="1"/>
        <end position="12"/>
    </location>
</feature>
<dbReference type="SUPFAM" id="SSF49482">
    <property type="entry name" value="Aromatic compound dioxygenase"/>
    <property type="match status" value="1"/>
</dbReference>
<keyword evidence="2" id="KW-0223">Dioxygenase</keyword>
<reference evidence="6 7" key="1">
    <citation type="submission" date="2017-08" db="EMBL/GenBank/DDBJ databases">
        <title>Genome sequences of Ralstonia solanacearum Species Complex (RSSC) isolated from Potato bacterial wilts in Korea.</title>
        <authorList>
            <person name="Cho H."/>
            <person name="Song E.-S."/>
            <person name="Lee Y.K."/>
            <person name="Lee S."/>
            <person name="Lee S.-W."/>
            <person name="Jo A."/>
            <person name="Kim J.-G."/>
            <person name="Hwang I."/>
        </authorList>
    </citation>
    <scope>NUCLEOTIDE SEQUENCE [LARGE SCALE GENOMIC DNA]</scope>
    <source>
        <strain evidence="6 7">T98</strain>
    </source>
</reference>
<dbReference type="Gene3D" id="2.60.130.10">
    <property type="entry name" value="Aromatic compound dioxygenase"/>
    <property type="match status" value="1"/>
</dbReference>
<dbReference type="PROSITE" id="PS00083">
    <property type="entry name" value="INTRADIOL_DIOXYGENAS"/>
    <property type="match status" value="1"/>
</dbReference>
<dbReference type="InterPro" id="IPR039387">
    <property type="entry name" value="3_4-PCD"/>
</dbReference>
<accession>A0AAD0S777</accession>
<gene>
    <name evidence="6" type="ORF">CJO77_10995</name>
</gene>
<dbReference type="GO" id="GO:0018578">
    <property type="term" value="F:protocatechuate 3,4-dioxygenase activity"/>
    <property type="evidence" value="ECO:0007669"/>
    <property type="project" value="InterPro"/>
</dbReference>
<name>A0AAD0S777_RALSL</name>
<evidence type="ECO:0000256" key="4">
    <source>
        <dbReference type="SAM" id="MobiDB-lite"/>
    </source>
</evidence>
<organism evidence="6 7">
    <name type="scientific">Ralstonia solanacearum</name>
    <name type="common">Pseudomonas solanacearum</name>
    <dbReference type="NCBI Taxonomy" id="305"/>
    <lineage>
        <taxon>Bacteria</taxon>
        <taxon>Pseudomonadati</taxon>
        <taxon>Pseudomonadota</taxon>
        <taxon>Betaproteobacteria</taxon>
        <taxon>Burkholderiales</taxon>
        <taxon>Burkholderiaceae</taxon>
        <taxon>Ralstonia</taxon>
        <taxon>Ralstonia solanacearum species complex</taxon>
    </lineage>
</organism>
<dbReference type="PANTHER" id="PTHR33711">
    <property type="entry name" value="DIOXYGENASE, PUTATIVE (AFU_ORTHOLOGUE AFUA_2G02910)-RELATED"/>
    <property type="match status" value="1"/>
</dbReference>
<dbReference type="Pfam" id="PF00775">
    <property type="entry name" value="Dioxygenase_C"/>
    <property type="match status" value="1"/>
</dbReference>
<evidence type="ECO:0000313" key="7">
    <source>
        <dbReference type="Proteomes" id="UP000261758"/>
    </source>
</evidence>
<dbReference type="GO" id="GO:0008199">
    <property type="term" value="F:ferric iron binding"/>
    <property type="evidence" value="ECO:0007669"/>
    <property type="project" value="InterPro"/>
</dbReference>